<feature type="domain" description="Glycosyl transferase family 1" evidence="1">
    <location>
        <begin position="170"/>
        <end position="335"/>
    </location>
</feature>
<name>A0A1M6DRL7_MALRU</name>
<dbReference type="Pfam" id="PF00534">
    <property type="entry name" value="Glycos_transf_1"/>
    <property type="match status" value="1"/>
</dbReference>
<dbReference type="RefSeq" id="WP_072905777.1">
    <property type="nucleotide sequence ID" value="NZ_FQZT01000002.1"/>
</dbReference>
<protein>
    <submittedName>
        <fullName evidence="3">Glycosyltransferase involved in cell wall bisynthesis</fullName>
    </submittedName>
</protein>
<dbReference type="GO" id="GO:0016757">
    <property type="term" value="F:glycosyltransferase activity"/>
    <property type="evidence" value="ECO:0007669"/>
    <property type="project" value="InterPro"/>
</dbReference>
<feature type="domain" description="Glycosyltransferase subfamily 4-like N-terminal" evidence="2">
    <location>
        <begin position="26"/>
        <end position="160"/>
    </location>
</feature>
<dbReference type="OrthoDB" id="9767517at2"/>
<organism evidence="3 4">
    <name type="scientific">Malonomonas rubra DSM 5091</name>
    <dbReference type="NCBI Taxonomy" id="1122189"/>
    <lineage>
        <taxon>Bacteria</taxon>
        <taxon>Pseudomonadati</taxon>
        <taxon>Thermodesulfobacteriota</taxon>
        <taxon>Desulfuromonadia</taxon>
        <taxon>Desulfuromonadales</taxon>
        <taxon>Geopsychrobacteraceae</taxon>
        <taxon>Malonomonas</taxon>
    </lineage>
</organism>
<dbReference type="SUPFAM" id="SSF53756">
    <property type="entry name" value="UDP-Glycosyltransferase/glycogen phosphorylase"/>
    <property type="match status" value="1"/>
</dbReference>
<sequence length="370" mass="42423">MKSIFVIGAAASPLTRERGQVPLYSGYELHWYSPSGDDVPGAKMYRYPFNRLKQSTFIEMFYVFYLILKIRPVIVHVFYANQRFVNLAATFARKLVVTVMGSDIADYKLGYRFNSFFVQWLLSRADVVTSKSIYLDSRLASLGVDIKKIKRITWGVDRSRFAPDLDTYSLRVKYGIAEGDFVVFDVRSCSELYNHPFILRSFATYLETYNIDAVLILTRFSGSVEYINKLEALIRHLGIVDNVRFVDAIPKEEMPLYYNLADVVVSVPSSDGMPQSLYESMACGCFHILGDLPQYKELIRDRVNGLFVEIGNEQQLVEALDWVSKNQGQLTAAAQENQALVHEIADRDQQFHKMTKIYDNLLHTNTLENQ</sequence>
<dbReference type="PANTHER" id="PTHR45947">
    <property type="entry name" value="SULFOQUINOVOSYL TRANSFERASE SQD2"/>
    <property type="match status" value="1"/>
</dbReference>
<gene>
    <name evidence="3" type="ORF">SAMN02745165_00780</name>
</gene>
<accession>A0A1M6DRL7</accession>
<evidence type="ECO:0000259" key="2">
    <source>
        <dbReference type="Pfam" id="PF13439"/>
    </source>
</evidence>
<dbReference type="Pfam" id="PF13439">
    <property type="entry name" value="Glyco_transf_4"/>
    <property type="match status" value="1"/>
</dbReference>
<dbReference type="InterPro" id="IPR001296">
    <property type="entry name" value="Glyco_trans_1"/>
</dbReference>
<dbReference type="STRING" id="1122189.SAMN02745165_00780"/>
<dbReference type="EMBL" id="FQZT01000002">
    <property type="protein sequence ID" value="SHI75759.1"/>
    <property type="molecule type" value="Genomic_DNA"/>
</dbReference>
<dbReference type="InterPro" id="IPR028098">
    <property type="entry name" value="Glyco_trans_4-like_N"/>
</dbReference>
<keyword evidence="4" id="KW-1185">Reference proteome</keyword>
<dbReference type="InterPro" id="IPR050194">
    <property type="entry name" value="Glycosyltransferase_grp1"/>
</dbReference>
<keyword evidence="3" id="KW-0808">Transferase</keyword>
<evidence type="ECO:0000313" key="3">
    <source>
        <dbReference type="EMBL" id="SHI75759.1"/>
    </source>
</evidence>
<evidence type="ECO:0000259" key="1">
    <source>
        <dbReference type="Pfam" id="PF00534"/>
    </source>
</evidence>
<proteinExistence type="predicted"/>
<dbReference type="Proteomes" id="UP000184171">
    <property type="component" value="Unassembled WGS sequence"/>
</dbReference>
<reference evidence="3 4" key="1">
    <citation type="submission" date="2016-11" db="EMBL/GenBank/DDBJ databases">
        <authorList>
            <person name="Jaros S."/>
            <person name="Januszkiewicz K."/>
            <person name="Wedrychowicz H."/>
        </authorList>
    </citation>
    <scope>NUCLEOTIDE SEQUENCE [LARGE SCALE GENOMIC DNA]</scope>
    <source>
        <strain evidence="3 4">DSM 5091</strain>
    </source>
</reference>
<dbReference type="Gene3D" id="3.40.50.2000">
    <property type="entry name" value="Glycogen Phosphorylase B"/>
    <property type="match status" value="2"/>
</dbReference>
<evidence type="ECO:0000313" key="4">
    <source>
        <dbReference type="Proteomes" id="UP000184171"/>
    </source>
</evidence>
<dbReference type="AlphaFoldDB" id="A0A1M6DRL7"/>
<dbReference type="PANTHER" id="PTHR45947:SF3">
    <property type="entry name" value="SULFOQUINOVOSYL TRANSFERASE SQD2"/>
    <property type="match status" value="1"/>
</dbReference>